<reference evidence="6" key="1">
    <citation type="submission" date="2016-06" db="EMBL/GenBank/DDBJ databases">
        <title>Parallel loss of symbiosis genes in relatives of nitrogen-fixing non-legume Parasponia.</title>
        <authorList>
            <person name="Van Velzen R."/>
            <person name="Holmer R."/>
            <person name="Bu F."/>
            <person name="Rutten L."/>
            <person name="Van Zeijl A."/>
            <person name="Liu W."/>
            <person name="Santuari L."/>
            <person name="Cao Q."/>
            <person name="Sharma T."/>
            <person name="Shen D."/>
            <person name="Roswanjaya Y."/>
            <person name="Wardhani T."/>
            <person name="Kalhor M.S."/>
            <person name="Jansen J."/>
            <person name="Van den Hoogen J."/>
            <person name="Gungor B."/>
            <person name="Hartog M."/>
            <person name="Hontelez J."/>
            <person name="Verver J."/>
            <person name="Yang W.-C."/>
            <person name="Schijlen E."/>
            <person name="Repin R."/>
            <person name="Schilthuizen M."/>
            <person name="Schranz E."/>
            <person name="Heidstra R."/>
            <person name="Miyata K."/>
            <person name="Fedorova E."/>
            <person name="Kohlen W."/>
            <person name="Bisseling T."/>
            <person name="Smit S."/>
            <person name="Geurts R."/>
        </authorList>
    </citation>
    <scope>NUCLEOTIDE SEQUENCE [LARGE SCALE GENOMIC DNA]</scope>
    <source>
        <strain evidence="6">cv. RG33-2</strain>
    </source>
</reference>
<sequence>MFGLRSSASVVSNLRLQLLQSSPINGQRARCINVKAGMEIPDDKRLEFALPYIHGIGRARARQILSELNMENKLAKELTKREVFVLGEELSKYSLGKELRSCVERDVKRLMDIRCYRGARHSDGLPTRGQRTKTNARTNKSQKLPVAARKT</sequence>
<dbReference type="GO" id="GO:0006412">
    <property type="term" value="P:translation"/>
    <property type="evidence" value="ECO:0007669"/>
    <property type="project" value="InterPro"/>
</dbReference>
<evidence type="ECO:0000256" key="3">
    <source>
        <dbReference type="ARBA" id="ARBA00023274"/>
    </source>
</evidence>
<dbReference type="InterPro" id="IPR018269">
    <property type="entry name" value="Ribosomal_uS13_CS"/>
</dbReference>
<evidence type="ECO:0000256" key="4">
    <source>
        <dbReference type="SAM" id="MobiDB-lite"/>
    </source>
</evidence>
<evidence type="ECO:0000256" key="2">
    <source>
        <dbReference type="ARBA" id="ARBA00022980"/>
    </source>
</evidence>
<accession>A0A2P5D3D1</accession>
<evidence type="ECO:0000256" key="1">
    <source>
        <dbReference type="ARBA" id="ARBA00008080"/>
    </source>
</evidence>
<dbReference type="AlphaFoldDB" id="A0A2P5D3D1"/>
<keyword evidence="3" id="KW-0687">Ribonucleoprotein</keyword>
<dbReference type="InterPro" id="IPR001892">
    <property type="entry name" value="Ribosomal_uS13"/>
</dbReference>
<evidence type="ECO:0000313" key="6">
    <source>
        <dbReference type="Proteomes" id="UP000237000"/>
    </source>
</evidence>
<dbReference type="STRING" id="63057.A0A2P5D3D1"/>
<comment type="caution">
    <text evidence="5">The sequence shown here is derived from an EMBL/GenBank/DDBJ whole genome shotgun (WGS) entry which is preliminary data.</text>
</comment>
<dbReference type="OrthoDB" id="525520at2759"/>
<dbReference type="PANTHER" id="PTHR10871">
    <property type="entry name" value="30S RIBOSOMAL PROTEIN S13/40S RIBOSOMAL PROTEIN S18"/>
    <property type="match status" value="1"/>
</dbReference>
<dbReference type="GO" id="GO:0015935">
    <property type="term" value="C:small ribosomal subunit"/>
    <property type="evidence" value="ECO:0007669"/>
    <property type="project" value="TreeGrafter"/>
</dbReference>
<dbReference type="HAMAP" id="MF_01315">
    <property type="entry name" value="Ribosomal_uS13"/>
    <property type="match status" value="1"/>
</dbReference>
<feature type="region of interest" description="Disordered" evidence="4">
    <location>
        <begin position="121"/>
        <end position="151"/>
    </location>
</feature>
<dbReference type="PANTHER" id="PTHR10871:SF28">
    <property type="entry name" value="SMALL RIBOSOMAL SUBUNIT PROTEIN US13M"/>
    <property type="match status" value="1"/>
</dbReference>
<dbReference type="EMBL" id="JXTC01000301">
    <property type="protein sequence ID" value="PON67783.1"/>
    <property type="molecule type" value="Genomic_DNA"/>
</dbReference>
<feature type="compositionally biased region" description="Polar residues" evidence="4">
    <location>
        <begin position="132"/>
        <end position="142"/>
    </location>
</feature>
<dbReference type="InterPro" id="IPR010979">
    <property type="entry name" value="Ribosomal_uS13-like_H2TH"/>
</dbReference>
<dbReference type="GO" id="GO:0003735">
    <property type="term" value="F:structural constituent of ribosome"/>
    <property type="evidence" value="ECO:0007669"/>
    <property type="project" value="InterPro"/>
</dbReference>
<name>A0A2P5D3D1_TREOI</name>
<dbReference type="Gene3D" id="4.10.910.10">
    <property type="entry name" value="30s ribosomal protein s13, domain 2"/>
    <property type="match status" value="1"/>
</dbReference>
<dbReference type="PROSITE" id="PS00646">
    <property type="entry name" value="RIBOSOMAL_S13_1"/>
    <property type="match status" value="1"/>
</dbReference>
<dbReference type="InterPro" id="IPR027437">
    <property type="entry name" value="Rbsml_uS13_C"/>
</dbReference>
<keyword evidence="2 5" id="KW-0689">Ribosomal protein</keyword>
<dbReference type="Gene3D" id="1.10.8.50">
    <property type="match status" value="1"/>
</dbReference>
<dbReference type="GO" id="GO:0005739">
    <property type="term" value="C:mitochondrion"/>
    <property type="evidence" value="ECO:0007669"/>
    <property type="project" value="TreeGrafter"/>
</dbReference>
<keyword evidence="6" id="KW-1185">Reference proteome</keyword>
<dbReference type="Pfam" id="PF00416">
    <property type="entry name" value="Ribosomal_S13"/>
    <property type="match status" value="1"/>
</dbReference>
<dbReference type="InParanoid" id="A0A2P5D3D1"/>
<comment type="similarity">
    <text evidence="1">Belongs to the universal ribosomal protein uS13 family.</text>
</comment>
<dbReference type="PROSITE" id="PS50159">
    <property type="entry name" value="RIBOSOMAL_S13_2"/>
    <property type="match status" value="1"/>
</dbReference>
<gene>
    <name evidence="5" type="ORF">TorRG33x02_263780</name>
</gene>
<protein>
    <submittedName>
        <fullName evidence="5">Ribosomal protein</fullName>
    </submittedName>
</protein>
<organism evidence="5 6">
    <name type="scientific">Trema orientale</name>
    <name type="common">Charcoal tree</name>
    <name type="synonym">Celtis orientalis</name>
    <dbReference type="NCBI Taxonomy" id="63057"/>
    <lineage>
        <taxon>Eukaryota</taxon>
        <taxon>Viridiplantae</taxon>
        <taxon>Streptophyta</taxon>
        <taxon>Embryophyta</taxon>
        <taxon>Tracheophyta</taxon>
        <taxon>Spermatophyta</taxon>
        <taxon>Magnoliopsida</taxon>
        <taxon>eudicotyledons</taxon>
        <taxon>Gunneridae</taxon>
        <taxon>Pentapetalae</taxon>
        <taxon>rosids</taxon>
        <taxon>fabids</taxon>
        <taxon>Rosales</taxon>
        <taxon>Cannabaceae</taxon>
        <taxon>Trema</taxon>
    </lineage>
</organism>
<dbReference type="SUPFAM" id="SSF46946">
    <property type="entry name" value="S13-like H2TH domain"/>
    <property type="match status" value="1"/>
</dbReference>
<dbReference type="Proteomes" id="UP000237000">
    <property type="component" value="Unassembled WGS sequence"/>
</dbReference>
<evidence type="ECO:0000313" key="5">
    <source>
        <dbReference type="EMBL" id="PON67783.1"/>
    </source>
</evidence>
<proteinExistence type="inferred from homology"/>
<dbReference type="GO" id="GO:0003723">
    <property type="term" value="F:RNA binding"/>
    <property type="evidence" value="ECO:0007669"/>
    <property type="project" value="InterPro"/>
</dbReference>